<protein>
    <submittedName>
        <fullName evidence="6">WD domain, G-beta repeat</fullName>
    </submittedName>
</protein>
<keyword evidence="1 3" id="KW-0853">WD repeat</keyword>
<dbReference type="InterPro" id="IPR011044">
    <property type="entry name" value="Quino_amine_DH_bsu"/>
</dbReference>
<feature type="domain" description="Anaphase-promoting complex subunit 4-like WD40" evidence="5">
    <location>
        <begin position="63"/>
        <end position="140"/>
    </location>
</feature>
<proteinExistence type="predicted"/>
<dbReference type="Pfam" id="PF12894">
    <property type="entry name" value="ANAPC4_WD40"/>
    <property type="match status" value="1"/>
</dbReference>
<name>A0A5C6ARV8_9BACT</name>
<accession>A0A5C6ARV8</accession>
<dbReference type="InterPro" id="IPR019775">
    <property type="entry name" value="WD40_repeat_CS"/>
</dbReference>
<dbReference type="PANTHER" id="PTHR19848">
    <property type="entry name" value="WD40 REPEAT PROTEIN"/>
    <property type="match status" value="1"/>
</dbReference>
<keyword evidence="7" id="KW-1185">Reference proteome</keyword>
<dbReference type="InterPro" id="IPR018391">
    <property type="entry name" value="PQQ_b-propeller_rpt"/>
</dbReference>
<dbReference type="EMBL" id="SJPN01000005">
    <property type="protein sequence ID" value="TWU00904.1"/>
    <property type="molecule type" value="Genomic_DNA"/>
</dbReference>
<evidence type="ECO:0000313" key="6">
    <source>
        <dbReference type="EMBL" id="TWU00904.1"/>
    </source>
</evidence>
<reference evidence="6 7" key="1">
    <citation type="submission" date="2019-02" db="EMBL/GenBank/DDBJ databases">
        <title>Deep-cultivation of Planctomycetes and their phenomic and genomic characterization uncovers novel biology.</title>
        <authorList>
            <person name="Wiegand S."/>
            <person name="Jogler M."/>
            <person name="Boedeker C."/>
            <person name="Pinto D."/>
            <person name="Vollmers J."/>
            <person name="Rivas-Marin E."/>
            <person name="Kohn T."/>
            <person name="Peeters S.H."/>
            <person name="Heuer A."/>
            <person name="Rast P."/>
            <person name="Oberbeckmann S."/>
            <person name="Bunk B."/>
            <person name="Jeske O."/>
            <person name="Meyerdierks A."/>
            <person name="Storesund J.E."/>
            <person name="Kallscheuer N."/>
            <person name="Luecker S."/>
            <person name="Lage O.M."/>
            <person name="Pohl T."/>
            <person name="Merkel B.J."/>
            <person name="Hornburger P."/>
            <person name="Mueller R.-W."/>
            <person name="Bruemmer F."/>
            <person name="Labrenz M."/>
            <person name="Spormann A.M."/>
            <person name="Op Den Camp H."/>
            <person name="Overmann J."/>
            <person name="Amann R."/>
            <person name="Jetten M.S.M."/>
            <person name="Mascher T."/>
            <person name="Medema M.H."/>
            <person name="Devos D.P."/>
            <person name="Kaster A.-K."/>
            <person name="Ovreas L."/>
            <person name="Rohde M."/>
            <person name="Galperin M.Y."/>
            <person name="Jogler C."/>
        </authorList>
    </citation>
    <scope>NUCLEOTIDE SEQUENCE [LARGE SCALE GENOMIC DNA]</scope>
    <source>
        <strain evidence="6 7">Pla52n</strain>
    </source>
</reference>
<comment type="caution">
    <text evidence="6">The sequence shown here is derived from an EMBL/GenBank/DDBJ whole genome shotgun (WGS) entry which is preliminary data.</text>
</comment>
<dbReference type="SUPFAM" id="SSF50969">
    <property type="entry name" value="YVTN repeat-like/Quinoprotein amine dehydrogenase"/>
    <property type="match status" value="1"/>
</dbReference>
<dbReference type="SMART" id="SM00564">
    <property type="entry name" value="PQQ"/>
    <property type="match status" value="3"/>
</dbReference>
<dbReference type="PROSITE" id="PS50082">
    <property type="entry name" value="WD_REPEATS_2"/>
    <property type="match status" value="2"/>
</dbReference>
<dbReference type="Pfam" id="PF00400">
    <property type="entry name" value="WD40"/>
    <property type="match status" value="1"/>
</dbReference>
<evidence type="ECO:0000256" key="3">
    <source>
        <dbReference type="PROSITE-ProRule" id="PRU00221"/>
    </source>
</evidence>
<dbReference type="OrthoDB" id="1677004at2"/>
<evidence type="ECO:0000256" key="4">
    <source>
        <dbReference type="SAM" id="SignalP"/>
    </source>
</evidence>
<feature type="chain" id="PRO_5022962224" evidence="4">
    <location>
        <begin position="25"/>
        <end position="659"/>
    </location>
</feature>
<dbReference type="Gene3D" id="2.130.10.10">
    <property type="entry name" value="YVTN repeat-like/Quinoprotein amine dehydrogenase"/>
    <property type="match status" value="4"/>
</dbReference>
<dbReference type="InterPro" id="IPR015943">
    <property type="entry name" value="WD40/YVTN_repeat-like_dom_sf"/>
</dbReference>
<dbReference type="PROSITE" id="PS50294">
    <property type="entry name" value="WD_REPEATS_REGION"/>
    <property type="match status" value="1"/>
</dbReference>
<dbReference type="AlphaFoldDB" id="A0A5C6ARV8"/>
<feature type="repeat" description="WD" evidence="3">
    <location>
        <begin position="95"/>
        <end position="136"/>
    </location>
</feature>
<feature type="repeat" description="WD" evidence="3">
    <location>
        <begin position="263"/>
        <end position="304"/>
    </location>
</feature>
<dbReference type="SMART" id="SM00320">
    <property type="entry name" value="WD40"/>
    <property type="match status" value="8"/>
</dbReference>
<gene>
    <name evidence="6" type="ORF">Pla52n_42730</name>
</gene>
<evidence type="ECO:0000259" key="5">
    <source>
        <dbReference type="Pfam" id="PF12894"/>
    </source>
</evidence>
<dbReference type="PROSITE" id="PS00678">
    <property type="entry name" value="WD_REPEATS_1"/>
    <property type="match status" value="1"/>
</dbReference>
<sequence length="659" mass="72822" precursor="true">MIMNASLFCRFTALILLTCLPNHLSGQEPSNRREPVEFDRTPTVWSWELPKEVVDETAIFDASFSSDGQLVAIGDSLGRIMIRRLDNIEPLHTLNDEHNVPIRHVRFINNDRLLATLDLDGKLVIWNVDEGSKLTELTADGKLQALAVGKDTTQLVGLSDQPALCRWSVNPNSEIMAGESVPLDQPYRLLSASENSDVLMLAGDNDWQQRRWPSLDVHAKGSSNGPNISALRASPSGNRFALGRQDGEVLVYDVRSGKQEFRWRKHPTAVTCLTFSQSGSTLLSGCLRDRIRMWDLATGEHVNDRDVGLPLVTVLQLSKDDQKLCVAGMGHDINVFGVQVPSERFIPAIRRPKASNDKAVFAVRFLLGTDEIAVVPKFGTMERLDLDAMLVSRCTEIVPGNDRLKLAAISPDGMLTAHAYQSGNVRVIDSVQSKVVWEFKHPPSADAIAFSPDSKQLAIAGGHGSTIQLRNLDDGSLLWSDITAGQSLRGICFATDGQSVFTGGHKLDAENRHLGVLTHWSADNGNEISKAQSKDIYASVAISPHATRCVTGGVSGRICVFDQDLQRLRMFDVGGRGGIHRLKLIDERRLLVATYKGSLLMVDVETGQELARFEPLPENRQMPFRSIDYHPKNNLIVAAGGYDNRETMRVYYLDETVKK</sequence>
<evidence type="ECO:0000256" key="1">
    <source>
        <dbReference type="ARBA" id="ARBA00022574"/>
    </source>
</evidence>
<keyword evidence="2" id="KW-0677">Repeat</keyword>
<dbReference type="SUPFAM" id="SSF50998">
    <property type="entry name" value="Quinoprotein alcohol dehydrogenase-like"/>
    <property type="match status" value="1"/>
</dbReference>
<evidence type="ECO:0000256" key="2">
    <source>
        <dbReference type="ARBA" id="ARBA00022737"/>
    </source>
</evidence>
<dbReference type="InterPro" id="IPR024977">
    <property type="entry name" value="Apc4-like_WD40_dom"/>
</dbReference>
<evidence type="ECO:0000313" key="7">
    <source>
        <dbReference type="Proteomes" id="UP000320176"/>
    </source>
</evidence>
<organism evidence="6 7">
    <name type="scientific">Stieleria varia</name>
    <dbReference type="NCBI Taxonomy" id="2528005"/>
    <lineage>
        <taxon>Bacteria</taxon>
        <taxon>Pseudomonadati</taxon>
        <taxon>Planctomycetota</taxon>
        <taxon>Planctomycetia</taxon>
        <taxon>Pirellulales</taxon>
        <taxon>Pirellulaceae</taxon>
        <taxon>Stieleria</taxon>
    </lineage>
</organism>
<dbReference type="InterPro" id="IPR011047">
    <property type="entry name" value="Quinoprotein_ADH-like_sf"/>
</dbReference>
<dbReference type="PANTHER" id="PTHR19848:SF8">
    <property type="entry name" value="F-BOX AND WD REPEAT DOMAIN CONTAINING 7"/>
    <property type="match status" value="1"/>
</dbReference>
<dbReference type="Proteomes" id="UP000320176">
    <property type="component" value="Unassembled WGS sequence"/>
</dbReference>
<keyword evidence="4" id="KW-0732">Signal</keyword>
<dbReference type="InterPro" id="IPR001680">
    <property type="entry name" value="WD40_rpt"/>
</dbReference>
<feature type="signal peptide" evidence="4">
    <location>
        <begin position="1"/>
        <end position="24"/>
    </location>
</feature>